<evidence type="ECO:0000256" key="3">
    <source>
        <dbReference type="ARBA" id="ARBA00022475"/>
    </source>
</evidence>
<evidence type="ECO:0000256" key="2">
    <source>
        <dbReference type="ARBA" id="ARBA00006337"/>
    </source>
</evidence>
<feature type="transmembrane region" description="Helical" evidence="11">
    <location>
        <begin position="103"/>
        <end position="124"/>
    </location>
</feature>
<keyword evidence="15" id="KW-1185">Reference proteome</keyword>
<dbReference type="RefSeq" id="WP_246062229.1">
    <property type="nucleotide sequence ID" value="NZ_VFQC01000001.1"/>
</dbReference>
<evidence type="ECO:0000256" key="1">
    <source>
        <dbReference type="ARBA" id="ARBA00004651"/>
    </source>
</evidence>
<organism evidence="14 15">
    <name type="scientific">Haloactinospora alba</name>
    <dbReference type="NCBI Taxonomy" id="405555"/>
    <lineage>
        <taxon>Bacteria</taxon>
        <taxon>Bacillati</taxon>
        <taxon>Actinomycetota</taxon>
        <taxon>Actinomycetes</taxon>
        <taxon>Streptosporangiales</taxon>
        <taxon>Nocardiopsidaceae</taxon>
        <taxon>Haloactinospora</taxon>
    </lineage>
</organism>
<dbReference type="GO" id="GO:0050660">
    <property type="term" value="F:flavin adenine dinucleotide binding"/>
    <property type="evidence" value="ECO:0007669"/>
    <property type="project" value="InterPro"/>
</dbReference>
<dbReference type="GO" id="GO:0005886">
    <property type="term" value="C:plasma membrane"/>
    <property type="evidence" value="ECO:0007669"/>
    <property type="project" value="UniProtKB-SubCell"/>
</dbReference>
<evidence type="ECO:0000256" key="5">
    <source>
        <dbReference type="ARBA" id="ARBA00022737"/>
    </source>
</evidence>
<evidence type="ECO:0000256" key="4">
    <source>
        <dbReference type="ARBA" id="ARBA00022692"/>
    </source>
</evidence>
<keyword evidence="6 10" id="KW-1133">Transmembrane helix</keyword>
<feature type="transmembrane region" description="Helical" evidence="11">
    <location>
        <begin position="63"/>
        <end position="83"/>
    </location>
</feature>
<dbReference type="PANTHER" id="PTHR43099:SF6">
    <property type="entry name" value="UPF0053 PROTEIN RV1842C"/>
    <property type="match status" value="1"/>
</dbReference>
<evidence type="ECO:0000256" key="8">
    <source>
        <dbReference type="ARBA" id="ARBA00023136"/>
    </source>
</evidence>
<evidence type="ECO:0000256" key="6">
    <source>
        <dbReference type="ARBA" id="ARBA00022989"/>
    </source>
</evidence>
<dbReference type="AlphaFoldDB" id="A0A543NK54"/>
<dbReference type="Pfam" id="PF00571">
    <property type="entry name" value="CBS"/>
    <property type="match status" value="1"/>
</dbReference>
<proteinExistence type="inferred from homology"/>
<dbReference type="Proteomes" id="UP000317422">
    <property type="component" value="Unassembled WGS sequence"/>
</dbReference>
<evidence type="ECO:0000256" key="10">
    <source>
        <dbReference type="PROSITE-ProRule" id="PRU01193"/>
    </source>
</evidence>
<dbReference type="CDD" id="cd04590">
    <property type="entry name" value="CBS_pair_CorC_HlyC_assoc"/>
    <property type="match status" value="1"/>
</dbReference>
<dbReference type="Gene3D" id="3.10.580.10">
    <property type="entry name" value="CBS-domain"/>
    <property type="match status" value="1"/>
</dbReference>
<dbReference type="InterPro" id="IPR000644">
    <property type="entry name" value="CBS_dom"/>
</dbReference>
<dbReference type="PROSITE" id="PS51846">
    <property type="entry name" value="CNNM"/>
    <property type="match status" value="1"/>
</dbReference>
<comment type="similarity">
    <text evidence="2">Belongs to the UPF0053 family.</text>
</comment>
<evidence type="ECO:0000313" key="14">
    <source>
        <dbReference type="EMBL" id="TQN32182.1"/>
    </source>
</evidence>
<sequence>MIGTILGILLGVLVVLVITALTGYFVAQEFGYMAVDRSRLKARAEGGDTGAARALDITRRTSFVLSGSQLGITVTGLLVGYVAEPLIGNGIGELLSLVDVPQGLGIALALLFATVVQMVFGELFPKNLAIARPEPVARWLALSTKTYLALFGWIIRIFDAASNALLRALRIEPVHDVEYSATPRDLEAIIDDSKGSGDLAPELAILLDRTVDFTDRTARAAMIPRPRVSWVRSDATVESLSGQMAAQHSRYPVLGSPPAAEGSDADNPETALELIGVVCLQDVLALSERLDDQSFGDVRVSELMRAPVLVPSSLPLPQVLARMREEGEELACVLDEYGGLAGVITVEDIAEELVGEITDEHDQASTDQVRESEDGWVVPGDRHIDEVGRLIDAELPEGEYQTVGGLVMAELQRLPETGDSAVVVIPADNPDGQDRSLHLTVQETDRRVPAAVHVVWAEPIASGAAQKQKEWT</sequence>
<dbReference type="SMART" id="SM01091">
    <property type="entry name" value="CorC_HlyC"/>
    <property type="match status" value="1"/>
</dbReference>
<dbReference type="InterPro" id="IPR044751">
    <property type="entry name" value="Ion_transp-like_CBS"/>
</dbReference>
<evidence type="ECO:0000256" key="7">
    <source>
        <dbReference type="ARBA" id="ARBA00023122"/>
    </source>
</evidence>
<evidence type="ECO:0000256" key="9">
    <source>
        <dbReference type="PROSITE-ProRule" id="PRU00703"/>
    </source>
</evidence>
<evidence type="ECO:0000259" key="12">
    <source>
        <dbReference type="PROSITE" id="PS51371"/>
    </source>
</evidence>
<dbReference type="Pfam" id="PF03471">
    <property type="entry name" value="CorC_HlyC"/>
    <property type="match status" value="1"/>
</dbReference>
<dbReference type="InterPro" id="IPR016169">
    <property type="entry name" value="FAD-bd_PCMH_sub2"/>
</dbReference>
<dbReference type="InterPro" id="IPR051676">
    <property type="entry name" value="UPF0053_domain"/>
</dbReference>
<keyword evidence="7 9" id="KW-0129">CBS domain</keyword>
<comment type="subcellular location">
    <subcellularLocation>
        <location evidence="1">Cell membrane</location>
        <topology evidence="1">Multi-pass membrane protein</topology>
    </subcellularLocation>
</comment>
<feature type="domain" description="CNNM transmembrane" evidence="13">
    <location>
        <begin position="4"/>
        <end position="203"/>
    </location>
</feature>
<feature type="domain" description="CBS" evidence="12">
    <location>
        <begin position="303"/>
        <end position="360"/>
    </location>
</feature>
<dbReference type="InterPro" id="IPR002550">
    <property type="entry name" value="CNNM"/>
</dbReference>
<evidence type="ECO:0000256" key="11">
    <source>
        <dbReference type="SAM" id="Phobius"/>
    </source>
</evidence>
<accession>A0A543NK54</accession>
<feature type="transmembrane region" description="Helical" evidence="11">
    <location>
        <begin position="6"/>
        <end position="27"/>
    </location>
</feature>
<dbReference type="InterPro" id="IPR036318">
    <property type="entry name" value="FAD-bd_PCMH-like_sf"/>
</dbReference>
<protein>
    <submittedName>
        <fullName evidence="14">CBS domain containing-hemolysin-like protein</fullName>
    </submittedName>
</protein>
<keyword evidence="3" id="KW-1003">Cell membrane</keyword>
<feature type="transmembrane region" description="Helical" evidence="11">
    <location>
        <begin position="136"/>
        <end position="155"/>
    </location>
</feature>
<comment type="caution">
    <text evidence="14">The sequence shown here is derived from an EMBL/GenBank/DDBJ whole genome shotgun (WGS) entry which is preliminary data.</text>
</comment>
<dbReference type="EMBL" id="VFQC01000001">
    <property type="protein sequence ID" value="TQN32182.1"/>
    <property type="molecule type" value="Genomic_DNA"/>
</dbReference>
<dbReference type="PROSITE" id="PS51371">
    <property type="entry name" value="CBS"/>
    <property type="match status" value="1"/>
</dbReference>
<reference evidence="14 15" key="1">
    <citation type="submission" date="2019-06" db="EMBL/GenBank/DDBJ databases">
        <title>Sequencing the genomes of 1000 actinobacteria strains.</title>
        <authorList>
            <person name="Klenk H.-P."/>
        </authorList>
    </citation>
    <scope>NUCLEOTIDE SEQUENCE [LARGE SCALE GENOMIC DNA]</scope>
    <source>
        <strain evidence="14 15">DSM 45015</strain>
    </source>
</reference>
<keyword evidence="4 10" id="KW-0812">Transmembrane</keyword>
<evidence type="ECO:0000313" key="15">
    <source>
        <dbReference type="Proteomes" id="UP000317422"/>
    </source>
</evidence>
<name>A0A543NK54_9ACTN</name>
<evidence type="ECO:0000259" key="13">
    <source>
        <dbReference type="PROSITE" id="PS51846"/>
    </source>
</evidence>
<gene>
    <name evidence="14" type="ORF">FHX37_2122</name>
</gene>
<dbReference type="Pfam" id="PF01595">
    <property type="entry name" value="CNNM"/>
    <property type="match status" value="1"/>
</dbReference>
<dbReference type="SUPFAM" id="SSF56176">
    <property type="entry name" value="FAD-binding/transporter-associated domain-like"/>
    <property type="match status" value="1"/>
</dbReference>
<dbReference type="SUPFAM" id="SSF54631">
    <property type="entry name" value="CBS-domain pair"/>
    <property type="match status" value="1"/>
</dbReference>
<keyword evidence="5" id="KW-0677">Repeat</keyword>
<keyword evidence="8 10" id="KW-0472">Membrane</keyword>
<dbReference type="InterPro" id="IPR046342">
    <property type="entry name" value="CBS_dom_sf"/>
</dbReference>
<dbReference type="InterPro" id="IPR005170">
    <property type="entry name" value="Transptr-assoc_dom"/>
</dbReference>
<dbReference type="Gene3D" id="3.30.465.10">
    <property type="match status" value="1"/>
</dbReference>
<dbReference type="PANTHER" id="PTHR43099">
    <property type="entry name" value="UPF0053 PROTEIN YRKA"/>
    <property type="match status" value="1"/>
</dbReference>